<dbReference type="EMBL" id="UINC01163838">
    <property type="protein sequence ID" value="SVD64358.1"/>
    <property type="molecule type" value="Genomic_DNA"/>
</dbReference>
<keyword evidence="3" id="KW-0378">Hydrolase</keyword>
<dbReference type="GO" id="GO:0003677">
    <property type="term" value="F:DNA binding"/>
    <property type="evidence" value="ECO:0007669"/>
    <property type="project" value="InterPro"/>
</dbReference>
<evidence type="ECO:0000256" key="4">
    <source>
        <dbReference type="ARBA" id="ARBA00023204"/>
    </source>
</evidence>
<name>A0A382X1V2_9ZZZZ</name>
<dbReference type="AlphaFoldDB" id="A0A382X1V2"/>
<evidence type="ECO:0000256" key="1">
    <source>
        <dbReference type="ARBA" id="ARBA00009232"/>
    </source>
</evidence>
<protein>
    <recommendedName>
        <fullName evidence="6">3-methyladenine DNA glycosylase</fullName>
    </recommendedName>
</protein>
<evidence type="ECO:0000256" key="2">
    <source>
        <dbReference type="ARBA" id="ARBA00022763"/>
    </source>
</evidence>
<dbReference type="GO" id="GO:0006284">
    <property type="term" value="P:base-excision repair"/>
    <property type="evidence" value="ECO:0007669"/>
    <property type="project" value="InterPro"/>
</dbReference>
<feature type="non-terminal residue" evidence="5">
    <location>
        <position position="128"/>
    </location>
</feature>
<evidence type="ECO:0000256" key="3">
    <source>
        <dbReference type="ARBA" id="ARBA00022801"/>
    </source>
</evidence>
<dbReference type="InterPro" id="IPR003180">
    <property type="entry name" value="MPG"/>
</dbReference>
<keyword evidence="2" id="KW-0227">DNA damage</keyword>
<dbReference type="NCBIfam" id="TIGR00567">
    <property type="entry name" value="3mg"/>
    <property type="match status" value="1"/>
</dbReference>
<dbReference type="Pfam" id="PF02245">
    <property type="entry name" value="Pur_DNA_glyco"/>
    <property type="match status" value="1"/>
</dbReference>
<proteinExistence type="inferred from homology"/>
<evidence type="ECO:0008006" key="6">
    <source>
        <dbReference type="Google" id="ProtNLM"/>
    </source>
</evidence>
<evidence type="ECO:0000313" key="5">
    <source>
        <dbReference type="EMBL" id="SVD64358.1"/>
    </source>
</evidence>
<reference evidence="5" key="1">
    <citation type="submission" date="2018-05" db="EMBL/GenBank/DDBJ databases">
        <authorList>
            <person name="Lanie J.A."/>
            <person name="Ng W.-L."/>
            <person name="Kazmierczak K.M."/>
            <person name="Andrzejewski T.M."/>
            <person name="Davidsen T.M."/>
            <person name="Wayne K.J."/>
            <person name="Tettelin H."/>
            <person name="Glass J.I."/>
            <person name="Rusch D."/>
            <person name="Podicherti R."/>
            <person name="Tsui H.-C.T."/>
            <person name="Winkler M.E."/>
        </authorList>
    </citation>
    <scope>NUCLEOTIDE SEQUENCE</scope>
</reference>
<dbReference type="Gene3D" id="3.10.300.10">
    <property type="entry name" value="Methylpurine-DNA glycosylase (MPG)"/>
    <property type="match status" value="1"/>
</dbReference>
<dbReference type="SUPFAM" id="SSF50486">
    <property type="entry name" value="FMT C-terminal domain-like"/>
    <property type="match status" value="1"/>
</dbReference>
<gene>
    <name evidence="5" type="ORF">METZ01_LOCUS417212</name>
</gene>
<dbReference type="InterPro" id="IPR011034">
    <property type="entry name" value="Formyl_transferase-like_C_sf"/>
</dbReference>
<keyword evidence="4" id="KW-0234">DNA repair</keyword>
<comment type="similarity">
    <text evidence="1">Belongs to the DNA glycosylase MPG family.</text>
</comment>
<dbReference type="InterPro" id="IPR036995">
    <property type="entry name" value="MPG_sf"/>
</dbReference>
<accession>A0A382X1V2</accession>
<dbReference type="PANTHER" id="PTHR10429">
    <property type="entry name" value="DNA-3-METHYLADENINE GLYCOSYLASE"/>
    <property type="match status" value="1"/>
</dbReference>
<dbReference type="PANTHER" id="PTHR10429:SF0">
    <property type="entry name" value="DNA-3-METHYLADENINE GLYCOSYLASE"/>
    <property type="match status" value="1"/>
</dbReference>
<sequence>MPLKVLTPDFYGRSTQTVARELLGKLLVRTLSRRRLIGRIVEAEAYLAKGDPACHAARGRTKSNAAMFGLPGRAYVYPIHSRHCFNVVTGANGVGTAALIRAVEPIEGIEFMQEHRHQDRRLELGRGP</sequence>
<organism evidence="5">
    <name type="scientific">marine metagenome</name>
    <dbReference type="NCBI Taxonomy" id="408172"/>
    <lineage>
        <taxon>unclassified sequences</taxon>
        <taxon>metagenomes</taxon>
        <taxon>ecological metagenomes</taxon>
    </lineage>
</organism>
<dbReference type="CDD" id="cd00540">
    <property type="entry name" value="AAG"/>
    <property type="match status" value="1"/>
</dbReference>
<dbReference type="GO" id="GO:0003905">
    <property type="term" value="F:alkylbase DNA N-glycosylase activity"/>
    <property type="evidence" value="ECO:0007669"/>
    <property type="project" value="InterPro"/>
</dbReference>